<dbReference type="GO" id="GO:0008270">
    <property type="term" value="F:zinc ion binding"/>
    <property type="evidence" value="ECO:0007669"/>
    <property type="project" value="InterPro"/>
</dbReference>
<dbReference type="PROSITE" id="PS51747">
    <property type="entry name" value="CYT_DCMP_DEAMINASES_2"/>
    <property type="match status" value="1"/>
</dbReference>
<dbReference type="InterPro" id="IPR002125">
    <property type="entry name" value="CMP_dCMP_dom"/>
</dbReference>
<dbReference type="PANTHER" id="PTHR11086:SF18">
    <property type="entry name" value="DEOXYCYTIDYLATE DEAMINASE"/>
    <property type="match status" value="1"/>
</dbReference>
<dbReference type="InterPro" id="IPR015517">
    <property type="entry name" value="dCMP_deaminase-rel"/>
</dbReference>
<gene>
    <name evidence="5" type="ORF">UFOVP317_8</name>
</gene>
<dbReference type="Pfam" id="PF00383">
    <property type="entry name" value="dCMP_cyt_deam_1"/>
    <property type="match status" value="1"/>
</dbReference>
<dbReference type="GO" id="GO:0006220">
    <property type="term" value="P:pyrimidine nucleotide metabolic process"/>
    <property type="evidence" value="ECO:0007669"/>
    <property type="project" value="InterPro"/>
</dbReference>
<proteinExistence type="predicted"/>
<dbReference type="PIRSF" id="PIRSF006019">
    <property type="entry name" value="dCMP_deaminase"/>
    <property type="match status" value="1"/>
</dbReference>
<evidence type="ECO:0000313" key="5">
    <source>
        <dbReference type="EMBL" id="CAB4137071.1"/>
    </source>
</evidence>
<dbReference type="InterPro" id="IPR016193">
    <property type="entry name" value="Cytidine_deaminase-like"/>
</dbReference>
<comment type="cofactor">
    <cofactor evidence="3">
        <name>Zn(2+)</name>
        <dbReference type="ChEBI" id="CHEBI:29105"/>
    </cofactor>
</comment>
<organism evidence="5">
    <name type="scientific">uncultured Caudovirales phage</name>
    <dbReference type="NCBI Taxonomy" id="2100421"/>
    <lineage>
        <taxon>Viruses</taxon>
        <taxon>Duplodnaviria</taxon>
        <taxon>Heunggongvirae</taxon>
        <taxon>Uroviricota</taxon>
        <taxon>Caudoviricetes</taxon>
        <taxon>Peduoviridae</taxon>
        <taxon>Maltschvirus</taxon>
        <taxon>Maltschvirus maltsch</taxon>
    </lineage>
</organism>
<keyword evidence="3" id="KW-0479">Metal-binding</keyword>
<feature type="binding site" evidence="3">
    <location>
        <position position="96"/>
    </location>
    <ligand>
        <name>Zn(2+)</name>
        <dbReference type="ChEBI" id="CHEBI:29105"/>
        <note>catalytic</note>
    </ligand>
</feature>
<dbReference type="GO" id="GO:0004132">
    <property type="term" value="F:dCMP deaminase activity"/>
    <property type="evidence" value="ECO:0007669"/>
    <property type="project" value="InterPro"/>
</dbReference>
<feature type="domain" description="CMP/dCMP-type deaminase" evidence="4">
    <location>
        <begin position="2"/>
        <end position="125"/>
    </location>
</feature>
<accession>A0A6J5LSH1</accession>
<evidence type="ECO:0000256" key="1">
    <source>
        <dbReference type="ARBA" id="ARBA00022801"/>
    </source>
</evidence>
<dbReference type="InterPro" id="IPR016473">
    <property type="entry name" value="dCMP_deaminase"/>
</dbReference>
<feature type="binding site" evidence="3">
    <location>
        <position position="93"/>
    </location>
    <ligand>
        <name>Zn(2+)</name>
        <dbReference type="ChEBI" id="CHEBI:29105"/>
        <note>catalytic</note>
    </ligand>
</feature>
<keyword evidence="3" id="KW-0862">Zinc</keyword>
<dbReference type="Gene3D" id="3.40.140.10">
    <property type="entry name" value="Cytidine Deaminase, domain 2"/>
    <property type="match status" value="1"/>
</dbReference>
<feature type="binding site" evidence="3">
    <location>
        <position position="67"/>
    </location>
    <ligand>
        <name>Zn(2+)</name>
        <dbReference type="ChEBI" id="CHEBI:29105"/>
        <note>catalytic</note>
    </ligand>
</feature>
<dbReference type="PANTHER" id="PTHR11086">
    <property type="entry name" value="DEOXYCYTIDYLATE DEAMINASE-RELATED"/>
    <property type="match status" value="1"/>
</dbReference>
<dbReference type="EMBL" id="LR796339">
    <property type="protein sequence ID" value="CAB4137071.1"/>
    <property type="molecule type" value="Genomic_DNA"/>
</dbReference>
<reference evidence="5" key="1">
    <citation type="submission" date="2020-04" db="EMBL/GenBank/DDBJ databases">
        <authorList>
            <person name="Chiriac C."/>
            <person name="Salcher M."/>
            <person name="Ghai R."/>
            <person name="Kavagutti S V."/>
        </authorList>
    </citation>
    <scope>NUCLEOTIDE SEQUENCE</scope>
</reference>
<name>A0A6J5LSH1_9CAUD</name>
<dbReference type="SUPFAM" id="SSF53927">
    <property type="entry name" value="Cytidine deaminase-like"/>
    <property type="match status" value="1"/>
</dbReference>
<protein>
    <submittedName>
        <fullName evidence="5">ComEB Deoxycytidylate deaminase</fullName>
    </submittedName>
</protein>
<sequence length="141" mass="15582">MIWNHRFLELARAIAQWSKDKSSKVGAIAVDPTSRAILETGYNGIPRGVYDLEERMERPEKYLWTSHAEENLVAHAARSVLAGSTVYVTHVCCNACARMLINAGVSRVVVGNGKTNMPIEQFEVALEMFAEAGVAFERIDG</sequence>
<evidence type="ECO:0000256" key="3">
    <source>
        <dbReference type="PIRSR" id="PIRSR006019-2"/>
    </source>
</evidence>
<evidence type="ECO:0000259" key="4">
    <source>
        <dbReference type="PROSITE" id="PS51747"/>
    </source>
</evidence>
<evidence type="ECO:0000256" key="2">
    <source>
        <dbReference type="PIRSR" id="PIRSR006019-1"/>
    </source>
</evidence>
<keyword evidence="1" id="KW-0378">Hydrolase</keyword>
<feature type="active site" description="Proton donor" evidence="2">
    <location>
        <position position="69"/>
    </location>
</feature>